<name>A0A3B0VKX2_9ZZZZ</name>
<proteinExistence type="predicted"/>
<gene>
    <name evidence="2" type="ORF">MNBD_CHLOROFLEXI01-1854</name>
</gene>
<dbReference type="AlphaFoldDB" id="A0A3B0VKX2"/>
<protein>
    <submittedName>
        <fullName evidence="2">Uncharacterized protein</fullName>
    </submittedName>
</protein>
<reference evidence="2" key="1">
    <citation type="submission" date="2018-06" db="EMBL/GenBank/DDBJ databases">
        <authorList>
            <person name="Zhirakovskaya E."/>
        </authorList>
    </citation>
    <scope>NUCLEOTIDE SEQUENCE</scope>
</reference>
<organism evidence="2">
    <name type="scientific">hydrothermal vent metagenome</name>
    <dbReference type="NCBI Taxonomy" id="652676"/>
    <lineage>
        <taxon>unclassified sequences</taxon>
        <taxon>metagenomes</taxon>
        <taxon>ecological metagenomes</taxon>
    </lineage>
</organism>
<dbReference type="EMBL" id="UOEU01000761">
    <property type="protein sequence ID" value="VAW39682.1"/>
    <property type="molecule type" value="Genomic_DNA"/>
</dbReference>
<accession>A0A3B0VKX2</accession>
<keyword evidence="1" id="KW-0812">Transmembrane</keyword>
<evidence type="ECO:0000313" key="2">
    <source>
        <dbReference type="EMBL" id="VAW39682.1"/>
    </source>
</evidence>
<sequence length="1233" mass="134355">MLSKDGSSQPYDGSTCLDIFPSSMNKNGRKSGAPLSQLVDNAGKPLLAAASLQVSAAMIEDRVYTVTSPVAQLTRNSFVVIENPANQSELVAVSGDEKSVVHYFPSEGSNSGWGVQRFPIESTAPIMGLEAAYQGEDLYIFLLANAANKPYEISYTLTIYRLPNGQAAGRENITNPNIINDCWSLALLKTANEQLYYYITYANGFNLYQLTSSGLTQVFGGWETGANFNYQLVPSASDPSQIEVMRIGQYSGMITQRATLTKSGNTWHASAWNLCVPAQDSNSGAGLMAIPGDKNPSDFLAVKPMDETFDFQLVYYHGCVCDDGFTWHTLTNPNSLAAVRTPNSIYWIPEGKTASIGVDEAGKVVIFAVDPTNVLWVLRQTGVDSNGSLVFGQWDILGDRVNEFRCPAVMSDGPELFYINGKQEIVHKKQDLVTTGWSTDILDSPSPSGQPSIPVTAYNTQIRTLTANNTPADNRPLTITTSRKSIVIANGLAYHIDEYNPALLQSNVLGTLSLKVVVDSLAAPEIRVFCADFMKVGTTKNFAADIKSLQRLSGQDTSFPVDSAALVKAGVLPSHIDPTVATNFADALKNAGGIMANMRANTTLGHKRTFTEMGVSEGGWAFRFNAPSDMQVVCLTPEEAKPYLADTPFILGQPAIFEDTWLGDLLSYAQQFVHKVSEIVISVVDEVIHIAITIAGKVYKFVTQFIYDIANTLRTIFDRIEAFYETLVDVFTKVVQWLRQLFDWDDILNTKKVLGYLLTQTFDNMKTAVQTMEPEVANFFEKGKKEVAGFFNQMEQQLGQESISGWGQRHSIDVDKNPHQAVQDENSMQMNYVLDHMMNATTNNPALLSSALVPTAGTSIDFTPFMNSISQAESDPHLQAAQSKMDDFFSQISSPTQLLDAVAVTFLDVVKQAIVGGIDAIEKVTIAFLNLIIDVINSFEQILEASISIPVISDIYKELTGSELTLLDAFTLMAAMPVTILYKLIHNNQAPFSSQTVTHILSQPIYWPSLGSQTNRQFNNESELVTDAVWDVFGGISTILSFLRAPISAGKVALKLSNDPGAAPIERVLSYLDATLSLLSKVSGGKLFVTDGISGADEVVTVTYWSASLFAPVKTVLFQILKDKEVETGYGGDIVSGFLGFIYLGLGIAKAAVAQAPTEKEKLVIARGIIVPLRYISQFGMLARKSPPPAIYAAWANIIIVPLIFVVDGALKANESQLNTPLFVAETSLAQVV</sequence>
<keyword evidence="1" id="KW-0472">Membrane</keyword>
<evidence type="ECO:0000256" key="1">
    <source>
        <dbReference type="SAM" id="Phobius"/>
    </source>
</evidence>
<feature type="transmembrane region" description="Helical" evidence="1">
    <location>
        <begin position="1189"/>
        <end position="1211"/>
    </location>
</feature>
<keyword evidence="1" id="KW-1133">Transmembrane helix</keyword>